<evidence type="ECO:0000313" key="2">
    <source>
        <dbReference type="Proteomes" id="UP000828390"/>
    </source>
</evidence>
<keyword evidence="2" id="KW-1185">Reference proteome</keyword>
<comment type="caution">
    <text evidence="1">The sequence shown here is derived from an EMBL/GenBank/DDBJ whole genome shotgun (WGS) entry which is preliminary data.</text>
</comment>
<dbReference type="EMBL" id="JAIWYP010000004">
    <property type="protein sequence ID" value="KAH3832376.1"/>
    <property type="molecule type" value="Genomic_DNA"/>
</dbReference>
<proteinExistence type="predicted"/>
<gene>
    <name evidence="1" type="ORF">DPMN_105661</name>
</gene>
<name>A0A9D4K3L6_DREPO</name>
<protein>
    <submittedName>
        <fullName evidence="1">Uncharacterized protein</fullName>
    </submittedName>
</protein>
<dbReference type="Proteomes" id="UP000828390">
    <property type="component" value="Unassembled WGS sequence"/>
</dbReference>
<reference evidence="1" key="2">
    <citation type="submission" date="2020-11" db="EMBL/GenBank/DDBJ databases">
        <authorList>
            <person name="McCartney M.A."/>
            <person name="Auch B."/>
            <person name="Kono T."/>
            <person name="Mallez S."/>
            <person name="Becker A."/>
            <person name="Gohl D.M."/>
            <person name="Silverstein K.A.T."/>
            <person name="Koren S."/>
            <person name="Bechman K.B."/>
            <person name="Herman A."/>
            <person name="Abrahante J.E."/>
            <person name="Garbe J."/>
        </authorList>
    </citation>
    <scope>NUCLEOTIDE SEQUENCE</scope>
    <source>
        <strain evidence="1">Duluth1</strain>
        <tissue evidence="1">Whole animal</tissue>
    </source>
</reference>
<reference evidence="1" key="1">
    <citation type="journal article" date="2019" name="bioRxiv">
        <title>The Genome of the Zebra Mussel, Dreissena polymorpha: A Resource for Invasive Species Research.</title>
        <authorList>
            <person name="McCartney M.A."/>
            <person name="Auch B."/>
            <person name="Kono T."/>
            <person name="Mallez S."/>
            <person name="Zhang Y."/>
            <person name="Obille A."/>
            <person name="Becker A."/>
            <person name="Abrahante J.E."/>
            <person name="Garbe J."/>
            <person name="Badalamenti J.P."/>
            <person name="Herman A."/>
            <person name="Mangelson H."/>
            <person name="Liachko I."/>
            <person name="Sullivan S."/>
            <person name="Sone E.D."/>
            <person name="Koren S."/>
            <person name="Silverstein K.A.T."/>
            <person name="Beckman K.B."/>
            <person name="Gohl D.M."/>
        </authorList>
    </citation>
    <scope>NUCLEOTIDE SEQUENCE</scope>
    <source>
        <strain evidence="1">Duluth1</strain>
        <tissue evidence="1">Whole animal</tissue>
    </source>
</reference>
<evidence type="ECO:0000313" key="1">
    <source>
        <dbReference type="EMBL" id="KAH3832376.1"/>
    </source>
</evidence>
<accession>A0A9D4K3L6</accession>
<dbReference type="AlphaFoldDB" id="A0A9D4K3L6"/>
<organism evidence="1 2">
    <name type="scientific">Dreissena polymorpha</name>
    <name type="common">Zebra mussel</name>
    <name type="synonym">Mytilus polymorpha</name>
    <dbReference type="NCBI Taxonomy" id="45954"/>
    <lineage>
        <taxon>Eukaryota</taxon>
        <taxon>Metazoa</taxon>
        <taxon>Spiralia</taxon>
        <taxon>Lophotrochozoa</taxon>
        <taxon>Mollusca</taxon>
        <taxon>Bivalvia</taxon>
        <taxon>Autobranchia</taxon>
        <taxon>Heteroconchia</taxon>
        <taxon>Euheterodonta</taxon>
        <taxon>Imparidentia</taxon>
        <taxon>Neoheterodontei</taxon>
        <taxon>Myida</taxon>
        <taxon>Dreissenoidea</taxon>
        <taxon>Dreissenidae</taxon>
        <taxon>Dreissena</taxon>
    </lineage>
</organism>
<sequence length="66" mass="7204">MPLLSPMPAISPVTFSLDAATQPAISPVTFSLDAATFPPASHFTSYIQSRCRYFPPSQPFHQLHSV</sequence>